<name>A0A7Y1LDB5_9PSED</name>
<dbReference type="Gene3D" id="3.40.630.30">
    <property type="match status" value="1"/>
</dbReference>
<evidence type="ECO:0000259" key="1">
    <source>
        <dbReference type="Pfam" id="PF13302"/>
    </source>
</evidence>
<evidence type="ECO:0000313" key="5">
    <source>
        <dbReference type="Proteomes" id="UP000814074"/>
    </source>
</evidence>
<dbReference type="EMBL" id="WKDU01000036">
    <property type="protein sequence ID" value="MCF5155588.1"/>
    <property type="molecule type" value="Genomic_DNA"/>
</dbReference>
<proteinExistence type="predicted"/>
<comment type="caution">
    <text evidence="3">The sequence shown here is derived from an EMBL/GenBank/DDBJ whole genome shotgun (WGS) entry which is preliminary data.</text>
</comment>
<accession>A0A7Y1LDB5</accession>
<evidence type="ECO:0000313" key="3">
    <source>
        <dbReference type="EMBL" id="NNA43923.1"/>
    </source>
</evidence>
<feature type="domain" description="N-acetyltransferase" evidence="1">
    <location>
        <begin position="9"/>
        <end position="147"/>
    </location>
</feature>
<dbReference type="SUPFAM" id="SSF55729">
    <property type="entry name" value="Acyl-CoA N-acyltransferases (Nat)"/>
    <property type="match status" value="1"/>
</dbReference>
<dbReference type="InterPro" id="IPR016181">
    <property type="entry name" value="Acyl_CoA_acyltransferase"/>
</dbReference>
<protein>
    <submittedName>
        <fullName evidence="3">GNAT family N-acetyltransferase</fullName>
    </submittedName>
</protein>
<dbReference type="Proteomes" id="UP000814074">
    <property type="component" value="Unassembled WGS sequence"/>
</dbReference>
<reference evidence="3 4" key="2">
    <citation type="journal article" date="2020" name="Front. Microbiol.">
        <title>Genetic Organization of the aprX-lipA2 Operon Affects the Proteolytic Potential of Pseudomonas Species in Milk.</title>
        <authorList>
            <person name="Maier C."/>
            <person name="Huptas C."/>
            <person name="von Neubeck M."/>
            <person name="Scherer S."/>
            <person name="Wenning M."/>
            <person name="Lucking G."/>
        </authorList>
    </citation>
    <scope>NUCLEOTIDE SEQUENCE [LARGE SCALE GENOMIC DNA]</scope>
    <source>
        <strain evidence="3 4">WS 4997</strain>
    </source>
</reference>
<gene>
    <name evidence="2" type="ORF">GIW47_23595</name>
    <name evidence="3" type="ORF">HBO18_07225</name>
</gene>
<keyword evidence="5" id="KW-1185">Reference proteome</keyword>
<reference evidence="2 5" key="1">
    <citation type="submission" date="2019-11" db="EMBL/GenBank/DDBJ databases">
        <title>Epiphytic Pseudomonas syringae from cherry orchards.</title>
        <authorList>
            <person name="Hulin M.T."/>
        </authorList>
    </citation>
    <scope>NUCLEOTIDE SEQUENCE [LARGE SCALE GENOMIC DNA]</scope>
    <source>
        <strain evidence="2 5">PA-6-3B</strain>
    </source>
</reference>
<dbReference type="PANTHER" id="PTHR43415">
    <property type="entry name" value="SPERMIDINE N(1)-ACETYLTRANSFERASE"/>
    <property type="match status" value="1"/>
</dbReference>
<dbReference type="AlphaFoldDB" id="A0A7Y1LDB5"/>
<dbReference type="PANTHER" id="PTHR43415:SF3">
    <property type="entry name" value="GNAT-FAMILY ACETYLTRANSFERASE"/>
    <property type="match status" value="1"/>
</dbReference>
<organism evidence="3 4">
    <name type="scientific">Pseudomonas lactis</name>
    <dbReference type="NCBI Taxonomy" id="1615674"/>
    <lineage>
        <taxon>Bacteria</taxon>
        <taxon>Pseudomonadati</taxon>
        <taxon>Pseudomonadota</taxon>
        <taxon>Gammaproteobacteria</taxon>
        <taxon>Pseudomonadales</taxon>
        <taxon>Pseudomonadaceae</taxon>
        <taxon>Pseudomonas</taxon>
    </lineage>
</organism>
<sequence>MHDIQGKTVRLRLAESDDAAYIHSLRVNSALNEHLSAVTGDVEAQRAWLLSYKSREKAAQEYYFIIERSDTGQAIGTVRLYDFIGNKESFCWGSWILDENKTRYAAIESAMLVYEFAFKELGFKSCHFDVRKENIKVIAFHEKMGAQRLRESELDFFFSMNPESYNNFFNAKSKYLMGES</sequence>
<dbReference type="Pfam" id="PF13302">
    <property type="entry name" value="Acetyltransf_3"/>
    <property type="match status" value="1"/>
</dbReference>
<dbReference type="EMBL" id="JAAQYK010000002">
    <property type="protein sequence ID" value="NNA43923.1"/>
    <property type="molecule type" value="Genomic_DNA"/>
</dbReference>
<keyword evidence="3" id="KW-0808">Transferase</keyword>
<dbReference type="RefSeq" id="WP_044272970.1">
    <property type="nucleotide sequence ID" value="NZ_JAAQYJ010000002.1"/>
</dbReference>
<dbReference type="Proteomes" id="UP000583279">
    <property type="component" value="Unassembled WGS sequence"/>
</dbReference>
<dbReference type="GO" id="GO:0016747">
    <property type="term" value="F:acyltransferase activity, transferring groups other than amino-acyl groups"/>
    <property type="evidence" value="ECO:0007669"/>
    <property type="project" value="InterPro"/>
</dbReference>
<evidence type="ECO:0000313" key="2">
    <source>
        <dbReference type="EMBL" id="MCF5155588.1"/>
    </source>
</evidence>
<dbReference type="InterPro" id="IPR000182">
    <property type="entry name" value="GNAT_dom"/>
</dbReference>
<evidence type="ECO:0000313" key="4">
    <source>
        <dbReference type="Proteomes" id="UP000583279"/>
    </source>
</evidence>